<evidence type="ECO:0000256" key="3">
    <source>
        <dbReference type="ARBA" id="ARBA00022691"/>
    </source>
</evidence>
<protein>
    <submittedName>
        <fullName evidence="8">2-iminoacetate synthase</fullName>
        <ecNumber evidence="8">4.1.99.19</ecNumber>
    </submittedName>
</protein>
<evidence type="ECO:0000313" key="8">
    <source>
        <dbReference type="EMBL" id="PRR81251.1"/>
    </source>
</evidence>
<evidence type="ECO:0000313" key="9">
    <source>
        <dbReference type="Proteomes" id="UP000239471"/>
    </source>
</evidence>
<dbReference type="CDD" id="cd01335">
    <property type="entry name" value="Radical_SAM"/>
    <property type="match status" value="1"/>
</dbReference>
<dbReference type="EC" id="4.1.99.19" evidence="8"/>
<dbReference type="InterPro" id="IPR034428">
    <property type="entry name" value="ThiH/NoCL/HydG-like"/>
</dbReference>
<dbReference type="InterPro" id="IPR012726">
    <property type="entry name" value="ThiH"/>
</dbReference>
<dbReference type="GO" id="GO:0036355">
    <property type="term" value="F:2-iminoacetate synthase activity"/>
    <property type="evidence" value="ECO:0007669"/>
    <property type="project" value="UniProtKB-EC"/>
</dbReference>
<organism evidence="8 9">
    <name type="scientific">Clostridium vincentii</name>
    <dbReference type="NCBI Taxonomy" id="52704"/>
    <lineage>
        <taxon>Bacteria</taxon>
        <taxon>Bacillati</taxon>
        <taxon>Bacillota</taxon>
        <taxon>Clostridia</taxon>
        <taxon>Eubacteriales</taxon>
        <taxon>Clostridiaceae</taxon>
        <taxon>Clostridium</taxon>
    </lineage>
</organism>
<dbReference type="Pfam" id="PF06968">
    <property type="entry name" value="BATS"/>
    <property type="match status" value="1"/>
</dbReference>
<dbReference type="PANTHER" id="PTHR43583:SF1">
    <property type="entry name" value="2-IMINOACETATE SYNTHASE"/>
    <property type="match status" value="1"/>
</dbReference>
<dbReference type="SUPFAM" id="SSF102114">
    <property type="entry name" value="Radical SAM enzymes"/>
    <property type="match status" value="1"/>
</dbReference>
<keyword evidence="3" id="KW-0949">S-adenosyl-L-methionine</keyword>
<keyword evidence="8" id="KW-0456">Lyase</keyword>
<dbReference type="SFLD" id="SFLDF00301">
    <property type="entry name" value="2-iminoacetate_synthase_(ThiH)"/>
    <property type="match status" value="1"/>
</dbReference>
<dbReference type="SFLD" id="SFLDG01081">
    <property type="entry name" value="cleavage_of_the_Ca-Cb_bond_in"/>
    <property type="match status" value="1"/>
</dbReference>
<dbReference type="Pfam" id="PF04055">
    <property type="entry name" value="Radical_SAM"/>
    <property type="match status" value="1"/>
</dbReference>
<dbReference type="SMART" id="SM00876">
    <property type="entry name" value="BATS"/>
    <property type="match status" value="1"/>
</dbReference>
<dbReference type="InterPro" id="IPR010722">
    <property type="entry name" value="BATS_dom"/>
</dbReference>
<keyword evidence="5" id="KW-0408">Iron</keyword>
<dbReference type="OrthoDB" id="9801120at2"/>
<keyword evidence="6" id="KW-0411">Iron-sulfur</keyword>
<evidence type="ECO:0000259" key="7">
    <source>
        <dbReference type="PROSITE" id="PS51918"/>
    </source>
</evidence>
<dbReference type="SFLD" id="SFLDS00029">
    <property type="entry name" value="Radical_SAM"/>
    <property type="match status" value="1"/>
</dbReference>
<dbReference type="InterPro" id="IPR013785">
    <property type="entry name" value="Aldolase_TIM"/>
</dbReference>
<gene>
    <name evidence="8" type="primary">thiH_1</name>
    <name evidence="8" type="ORF">CLVI_26630</name>
</gene>
<dbReference type="PROSITE" id="PS51918">
    <property type="entry name" value="RADICAL_SAM"/>
    <property type="match status" value="1"/>
</dbReference>
<keyword evidence="4" id="KW-0479">Metal-binding</keyword>
<dbReference type="Proteomes" id="UP000239471">
    <property type="component" value="Unassembled WGS sequence"/>
</dbReference>
<comment type="caution">
    <text evidence="8">The sequence shown here is derived from an EMBL/GenBank/DDBJ whole genome shotgun (WGS) entry which is preliminary data.</text>
</comment>
<evidence type="ECO:0000256" key="6">
    <source>
        <dbReference type="ARBA" id="ARBA00023014"/>
    </source>
</evidence>
<dbReference type="AlphaFoldDB" id="A0A2T0BBH7"/>
<dbReference type="GO" id="GO:0005506">
    <property type="term" value="F:iron ion binding"/>
    <property type="evidence" value="ECO:0007669"/>
    <property type="project" value="InterPro"/>
</dbReference>
<evidence type="ECO:0000256" key="4">
    <source>
        <dbReference type="ARBA" id="ARBA00022723"/>
    </source>
</evidence>
<dbReference type="NCBIfam" id="TIGR02351">
    <property type="entry name" value="thiH"/>
    <property type="match status" value="1"/>
</dbReference>
<evidence type="ECO:0000256" key="5">
    <source>
        <dbReference type="ARBA" id="ARBA00023004"/>
    </source>
</evidence>
<dbReference type="PANTHER" id="PTHR43583">
    <property type="entry name" value="2-IMINOACETATE SYNTHASE"/>
    <property type="match status" value="1"/>
</dbReference>
<keyword evidence="9" id="KW-1185">Reference proteome</keyword>
<dbReference type="InterPro" id="IPR007197">
    <property type="entry name" value="rSAM"/>
</dbReference>
<proteinExistence type="predicted"/>
<sequence>MSVYEYIKESTNFDFYDRLKNVTDEDVKRAINKKNLQHEDFLALISPKAEEYLEEIAQKSNKLTKQYFGNTVLLYTPIYLANYCVNKCAYCGFNHDNDIHRKKLSMEEIEKEAIAVSKKGFKHIIYLTGESEKDTPVQYIIDATHILKKYFASLAIEIYPLSEVDYKRVIEAGVDSLTVYQEVYDEKIYDKVHVAGPKKNYKWRLDSIERGCKAGIRSINLAPLLGLNDWRIEVYKMMLHGEYLRKKYPEVEVGFSTPRIRPCVGGYNDLEEVSDKGVVQAIIAMRLMFPNCTLNISSRESRDFREKLIPLGVNKVSAGVSTAIGGHTLKEEEAGEVQFDISDDRDENEMKAMIRSIGYEPIFKDWLGDF</sequence>
<name>A0A2T0BBH7_9CLOT</name>
<evidence type="ECO:0000256" key="2">
    <source>
        <dbReference type="ARBA" id="ARBA00022485"/>
    </source>
</evidence>
<feature type="domain" description="Radical SAM core" evidence="7">
    <location>
        <begin position="70"/>
        <end position="290"/>
    </location>
</feature>
<dbReference type="EMBL" id="PVXQ01000033">
    <property type="protein sequence ID" value="PRR81251.1"/>
    <property type="molecule type" value="Genomic_DNA"/>
</dbReference>
<dbReference type="GO" id="GO:0051539">
    <property type="term" value="F:4 iron, 4 sulfur cluster binding"/>
    <property type="evidence" value="ECO:0007669"/>
    <property type="project" value="UniProtKB-KW"/>
</dbReference>
<evidence type="ECO:0000256" key="1">
    <source>
        <dbReference type="ARBA" id="ARBA00001966"/>
    </source>
</evidence>
<keyword evidence="2" id="KW-0004">4Fe-4S</keyword>
<dbReference type="InterPro" id="IPR058240">
    <property type="entry name" value="rSAM_sf"/>
</dbReference>
<dbReference type="RefSeq" id="WP_106060582.1">
    <property type="nucleotide sequence ID" value="NZ_PVXQ01000033.1"/>
</dbReference>
<accession>A0A2T0BBH7</accession>
<dbReference type="Gene3D" id="3.20.20.70">
    <property type="entry name" value="Aldolase class I"/>
    <property type="match status" value="1"/>
</dbReference>
<reference evidence="8 9" key="1">
    <citation type="submission" date="2018-03" db="EMBL/GenBank/DDBJ databases">
        <title>Genome sequence of Clostridium vincentii DSM 10228.</title>
        <authorList>
            <person name="Poehlein A."/>
            <person name="Daniel R."/>
        </authorList>
    </citation>
    <scope>NUCLEOTIDE SEQUENCE [LARGE SCALE GENOMIC DNA]</scope>
    <source>
        <strain evidence="8 9">DSM 10228</strain>
    </source>
</reference>
<comment type="cofactor">
    <cofactor evidence="1">
        <name>[4Fe-4S] cluster</name>
        <dbReference type="ChEBI" id="CHEBI:49883"/>
    </cofactor>
</comment>
<dbReference type="SFLD" id="SFLDG01060">
    <property type="entry name" value="BATS_domain_containing"/>
    <property type="match status" value="1"/>
</dbReference>